<dbReference type="UniPathway" id="UPA00275">
    <property type="reaction ID" value="UER00400"/>
</dbReference>
<feature type="binding site" evidence="9">
    <location>
        <position position="54"/>
    </location>
    <ligand>
        <name>Zn(2+)</name>
        <dbReference type="ChEBI" id="CHEBI:29105"/>
        <note>catalytic</note>
    </ligand>
</feature>
<feature type="active site" description="Nucleophile" evidence="9">
    <location>
        <position position="128"/>
    </location>
</feature>
<gene>
    <name evidence="9 11" type="primary">ribA</name>
    <name evidence="11" type="ORF">C0039_11630</name>
</gene>
<dbReference type="AlphaFoldDB" id="A0A2N5X2I0"/>
<dbReference type="GO" id="GO:0005525">
    <property type="term" value="F:GTP binding"/>
    <property type="evidence" value="ECO:0007669"/>
    <property type="project" value="UniProtKB-KW"/>
</dbReference>
<proteinExistence type="inferred from homology"/>
<comment type="similarity">
    <text evidence="9">Belongs to the GTP cyclohydrolase II family.</text>
</comment>
<evidence type="ECO:0000256" key="9">
    <source>
        <dbReference type="HAMAP-Rule" id="MF_00179"/>
    </source>
</evidence>
<organism evidence="11 12">
    <name type="scientific">Pseudohalioglobus lutimaris</name>
    <dbReference type="NCBI Taxonomy" id="1737061"/>
    <lineage>
        <taxon>Bacteria</taxon>
        <taxon>Pseudomonadati</taxon>
        <taxon>Pseudomonadota</taxon>
        <taxon>Gammaproteobacteria</taxon>
        <taxon>Cellvibrionales</taxon>
        <taxon>Halieaceae</taxon>
        <taxon>Pseudohalioglobus</taxon>
    </lineage>
</organism>
<sequence length="198" mass="22093">MSARYVESSRLPTAWGDFDMHGFEDVDTNKEHVVLTMGEVGNGEPVLARVHSECLTGDALFSMRCDCGNQLQAALQAIAEEGRGALFYLRQEGRGIGLLNKIKAYKLQDAGADTVEANEQLGFGADMRDYSILKPMFEHLNIQSVRLMTNNPRKVNAIEEQGIDVVERIPLHTDSNPHNEKYLRTKAGKLGHMFEGRE</sequence>
<dbReference type="PANTHER" id="PTHR21327">
    <property type="entry name" value="GTP CYCLOHYDROLASE II-RELATED"/>
    <property type="match status" value="1"/>
</dbReference>
<dbReference type="GO" id="GO:0003935">
    <property type="term" value="F:GTP cyclohydrolase II activity"/>
    <property type="evidence" value="ECO:0007669"/>
    <property type="project" value="UniProtKB-UniRule"/>
</dbReference>
<feature type="binding site" evidence="9">
    <location>
        <position position="70"/>
    </location>
    <ligand>
        <name>GTP</name>
        <dbReference type="ChEBI" id="CHEBI:37565"/>
    </ligand>
</feature>
<feature type="active site" description="Proton acceptor" evidence="9">
    <location>
        <position position="126"/>
    </location>
</feature>
<feature type="binding site" evidence="9">
    <location>
        <position position="65"/>
    </location>
    <ligand>
        <name>Zn(2+)</name>
        <dbReference type="ChEBI" id="CHEBI:29105"/>
        <note>catalytic</note>
    </ligand>
</feature>
<feature type="binding site" evidence="9">
    <location>
        <position position="67"/>
    </location>
    <ligand>
        <name>Zn(2+)</name>
        <dbReference type="ChEBI" id="CHEBI:29105"/>
        <note>catalytic</note>
    </ligand>
</feature>
<dbReference type="PANTHER" id="PTHR21327:SF18">
    <property type="entry name" value="3,4-DIHYDROXY-2-BUTANONE 4-PHOSPHATE SYNTHASE"/>
    <property type="match status" value="1"/>
</dbReference>
<name>A0A2N5X2I0_9GAMM</name>
<feature type="binding site" evidence="9">
    <location>
        <position position="114"/>
    </location>
    <ligand>
        <name>GTP</name>
        <dbReference type="ChEBI" id="CHEBI:37565"/>
    </ligand>
</feature>
<dbReference type="NCBIfam" id="TIGR00505">
    <property type="entry name" value="ribA"/>
    <property type="match status" value="1"/>
</dbReference>
<feature type="binding site" evidence="9">
    <location>
        <position position="154"/>
    </location>
    <ligand>
        <name>GTP</name>
        <dbReference type="ChEBI" id="CHEBI:37565"/>
    </ligand>
</feature>
<keyword evidence="6 9" id="KW-0862">Zinc</keyword>
<dbReference type="HAMAP" id="MF_00179">
    <property type="entry name" value="RibA"/>
    <property type="match status" value="1"/>
</dbReference>
<comment type="function">
    <text evidence="9">Catalyzes the conversion of GTP to 2,5-diamino-6-ribosylamino-4(3H)-pyrimidinone 5'-phosphate (DARP), formate and pyrophosphate.</text>
</comment>
<feature type="binding site" evidence="9">
    <location>
        <begin position="92"/>
        <end position="94"/>
    </location>
    <ligand>
        <name>GTP</name>
        <dbReference type="ChEBI" id="CHEBI:37565"/>
    </ligand>
</feature>
<keyword evidence="2 9" id="KW-0686">Riboflavin biosynthesis</keyword>
<dbReference type="GO" id="GO:0009231">
    <property type="term" value="P:riboflavin biosynthetic process"/>
    <property type="evidence" value="ECO:0007669"/>
    <property type="project" value="UniProtKB-UniRule"/>
</dbReference>
<evidence type="ECO:0000256" key="4">
    <source>
        <dbReference type="ARBA" id="ARBA00022741"/>
    </source>
</evidence>
<feature type="binding site" evidence="9">
    <location>
        <begin position="49"/>
        <end position="53"/>
    </location>
    <ligand>
        <name>GTP</name>
        <dbReference type="ChEBI" id="CHEBI:37565"/>
    </ligand>
</feature>
<dbReference type="RefSeq" id="WP_075999120.1">
    <property type="nucleotide sequence ID" value="NZ_PKUS01000012.1"/>
</dbReference>
<dbReference type="EMBL" id="PKUS01000012">
    <property type="protein sequence ID" value="PLW68694.1"/>
    <property type="molecule type" value="Genomic_DNA"/>
</dbReference>
<evidence type="ECO:0000256" key="6">
    <source>
        <dbReference type="ARBA" id="ARBA00022833"/>
    </source>
</evidence>
<evidence type="ECO:0000256" key="3">
    <source>
        <dbReference type="ARBA" id="ARBA00022723"/>
    </source>
</evidence>
<dbReference type="EC" id="3.5.4.25" evidence="9"/>
<comment type="cofactor">
    <cofactor evidence="9">
        <name>Zn(2+)</name>
        <dbReference type="ChEBI" id="CHEBI:29105"/>
    </cofactor>
    <text evidence="9">Binds 1 zinc ion per subunit.</text>
</comment>
<comment type="catalytic activity">
    <reaction evidence="8 9">
        <text>GTP + 4 H2O = 2,5-diamino-6-hydroxy-4-(5-phosphoribosylamino)-pyrimidine + formate + 2 phosphate + 3 H(+)</text>
        <dbReference type="Rhea" id="RHEA:23704"/>
        <dbReference type="ChEBI" id="CHEBI:15377"/>
        <dbReference type="ChEBI" id="CHEBI:15378"/>
        <dbReference type="ChEBI" id="CHEBI:15740"/>
        <dbReference type="ChEBI" id="CHEBI:37565"/>
        <dbReference type="ChEBI" id="CHEBI:43474"/>
        <dbReference type="ChEBI" id="CHEBI:58614"/>
        <dbReference type="EC" id="3.5.4.25"/>
    </reaction>
</comment>
<keyword evidence="4 9" id="KW-0547">Nucleotide-binding</keyword>
<protein>
    <recommendedName>
        <fullName evidence="9">GTP cyclohydrolase-2</fullName>
        <ecNumber evidence="9">3.5.4.25</ecNumber>
    </recommendedName>
    <alternativeName>
        <fullName evidence="9">GTP cyclohydrolase II</fullName>
    </alternativeName>
</protein>
<comment type="caution">
    <text evidence="11">The sequence shown here is derived from an EMBL/GenBank/DDBJ whole genome shotgun (WGS) entry which is preliminary data.</text>
</comment>
<dbReference type="InterPro" id="IPR036144">
    <property type="entry name" value="RibA-like_sf"/>
</dbReference>
<keyword evidence="3 9" id="KW-0479">Metal-binding</keyword>
<dbReference type="FunFam" id="3.40.50.10990:FF:000002">
    <property type="entry name" value="GTP cyclohydrolase-2"/>
    <property type="match status" value="1"/>
</dbReference>
<accession>A0A2N5X2I0</accession>
<comment type="pathway">
    <text evidence="1 9">Cofactor biosynthesis; riboflavin biosynthesis; 5-amino-6-(D-ribitylamino)uracil from GTP: step 1/4.</text>
</comment>
<feature type="binding site" evidence="9">
    <location>
        <position position="149"/>
    </location>
    <ligand>
        <name>GTP</name>
        <dbReference type="ChEBI" id="CHEBI:37565"/>
    </ligand>
</feature>
<evidence type="ECO:0000256" key="7">
    <source>
        <dbReference type="ARBA" id="ARBA00023134"/>
    </source>
</evidence>
<feature type="domain" description="GTP cyclohydrolase II" evidence="10">
    <location>
        <begin position="6"/>
        <end position="170"/>
    </location>
</feature>
<keyword evidence="5 9" id="KW-0378">Hydrolase</keyword>
<evidence type="ECO:0000256" key="8">
    <source>
        <dbReference type="ARBA" id="ARBA00049295"/>
    </source>
</evidence>
<dbReference type="SUPFAM" id="SSF142695">
    <property type="entry name" value="RibA-like"/>
    <property type="match status" value="1"/>
</dbReference>
<evidence type="ECO:0000256" key="5">
    <source>
        <dbReference type="ARBA" id="ARBA00022801"/>
    </source>
</evidence>
<evidence type="ECO:0000256" key="2">
    <source>
        <dbReference type="ARBA" id="ARBA00022619"/>
    </source>
</evidence>
<evidence type="ECO:0000313" key="11">
    <source>
        <dbReference type="EMBL" id="PLW68694.1"/>
    </source>
</evidence>
<dbReference type="Gene3D" id="3.40.50.10990">
    <property type="entry name" value="GTP cyclohydrolase II"/>
    <property type="match status" value="1"/>
</dbReference>
<reference evidence="11 12" key="1">
    <citation type="submission" date="2018-01" db="EMBL/GenBank/DDBJ databases">
        <title>The draft genome sequence of Halioglobus lutimaris HF004.</title>
        <authorList>
            <person name="Du Z.-J."/>
            <person name="Shi M.-J."/>
        </authorList>
    </citation>
    <scope>NUCLEOTIDE SEQUENCE [LARGE SCALE GENOMIC DNA]</scope>
    <source>
        <strain evidence="11 12">HF004</strain>
    </source>
</reference>
<evidence type="ECO:0000313" key="12">
    <source>
        <dbReference type="Proteomes" id="UP000235005"/>
    </source>
</evidence>
<dbReference type="InterPro" id="IPR032677">
    <property type="entry name" value="GTP_cyclohydro_II"/>
</dbReference>
<evidence type="ECO:0000259" key="10">
    <source>
        <dbReference type="Pfam" id="PF00925"/>
    </source>
</evidence>
<dbReference type="GO" id="GO:0008270">
    <property type="term" value="F:zinc ion binding"/>
    <property type="evidence" value="ECO:0007669"/>
    <property type="project" value="UniProtKB-UniRule"/>
</dbReference>
<keyword evidence="12" id="KW-1185">Reference proteome</keyword>
<evidence type="ECO:0000256" key="1">
    <source>
        <dbReference type="ARBA" id="ARBA00004853"/>
    </source>
</evidence>
<dbReference type="CDD" id="cd00641">
    <property type="entry name" value="GTP_cyclohydro2"/>
    <property type="match status" value="1"/>
</dbReference>
<dbReference type="NCBIfam" id="NF001591">
    <property type="entry name" value="PRK00393.1"/>
    <property type="match status" value="1"/>
</dbReference>
<dbReference type="Pfam" id="PF00925">
    <property type="entry name" value="GTP_cyclohydro2"/>
    <property type="match status" value="1"/>
</dbReference>
<dbReference type="GO" id="GO:0005829">
    <property type="term" value="C:cytosol"/>
    <property type="evidence" value="ECO:0007669"/>
    <property type="project" value="TreeGrafter"/>
</dbReference>
<dbReference type="InterPro" id="IPR000926">
    <property type="entry name" value="RibA"/>
</dbReference>
<dbReference type="OrthoDB" id="9793111at2"/>
<keyword evidence="7 9" id="KW-0342">GTP-binding</keyword>
<dbReference type="Proteomes" id="UP000235005">
    <property type="component" value="Unassembled WGS sequence"/>
</dbReference>